<feature type="binding site" evidence="17">
    <location>
        <position position="481"/>
    </location>
    <ligand>
        <name>Zn(2+)</name>
        <dbReference type="ChEBI" id="CHEBI:29105"/>
        <note>catalytic</note>
    </ligand>
</feature>
<evidence type="ECO:0000256" key="15">
    <source>
        <dbReference type="PIRNR" id="PIRNR007828"/>
    </source>
</evidence>
<dbReference type="GO" id="GO:0005737">
    <property type="term" value="C:cytoplasm"/>
    <property type="evidence" value="ECO:0007669"/>
    <property type="project" value="UniProtKB-SubCell"/>
</dbReference>
<evidence type="ECO:0000256" key="8">
    <source>
        <dbReference type="ARBA" id="ARBA00022670"/>
    </source>
</evidence>
<evidence type="ECO:0000256" key="17">
    <source>
        <dbReference type="PIRSR" id="PIRSR007828-2"/>
    </source>
</evidence>
<keyword evidence="19" id="KW-1185">Reference proteome</keyword>
<dbReference type="Gene3D" id="3.30.540.30">
    <property type="match status" value="3"/>
</dbReference>
<comment type="subcellular location">
    <subcellularLocation>
        <location evidence="2">Cytoplasm</location>
    </subcellularLocation>
</comment>
<dbReference type="AlphaFoldDB" id="A0AAJ6QRX1"/>
<keyword evidence="18" id="KW-0812">Transmembrane</keyword>
<keyword evidence="18" id="KW-1133">Transmembrane helix</keyword>
<dbReference type="FunFam" id="3.30.540.30:FF:000001">
    <property type="entry name" value="Dipeptidyl peptidase 3"/>
    <property type="match status" value="1"/>
</dbReference>
<dbReference type="PANTHER" id="PTHR23422:SF11">
    <property type="entry name" value="DIPEPTIDYL PEPTIDASE 3"/>
    <property type="match status" value="1"/>
</dbReference>
<comment type="cofactor">
    <cofactor evidence="15 17">
        <name>Zn(2+)</name>
        <dbReference type="ChEBI" id="CHEBI:29105"/>
    </cofactor>
    <text evidence="15 17">Binds 1 zinc ion per subunit.</text>
</comment>
<dbReference type="FunFam" id="3.30.540.30:FF:000002">
    <property type="entry name" value="Dipeptidyl peptidase 3"/>
    <property type="match status" value="1"/>
</dbReference>
<evidence type="ECO:0000256" key="1">
    <source>
        <dbReference type="ARBA" id="ARBA00001336"/>
    </source>
</evidence>
<feature type="transmembrane region" description="Helical" evidence="18">
    <location>
        <begin position="6"/>
        <end position="23"/>
    </location>
</feature>
<keyword evidence="11 15" id="KW-0862">Zinc</keyword>
<evidence type="ECO:0000256" key="11">
    <source>
        <dbReference type="ARBA" id="ARBA00022833"/>
    </source>
</evidence>
<evidence type="ECO:0000256" key="6">
    <source>
        <dbReference type="ARBA" id="ARBA00022438"/>
    </source>
</evidence>
<name>A0AAJ6QRX1_9ACAR</name>
<feature type="active site" evidence="16">
    <location>
        <position position="477"/>
    </location>
</feature>
<organism evidence="19 20">
    <name type="scientific">Galendromus occidentalis</name>
    <name type="common">western predatory mite</name>
    <dbReference type="NCBI Taxonomy" id="34638"/>
    <lineage>
        <taxon>Eukaryota</taxon>
        <taxon>Metazoa</taxon>
        <taxon>Ecdysozoa</taxon>
        <taxon>Arthropoda</taxon>
        <taxon>Chelicerata</taxon>
        <taxon>Arachnida</taxon>
        <taxon>Acari</taxon>
        <taxon>Parasitiformes</taxon>
        <taxon>Mesostigmata</taxon>
        <taxon>Gamasina</taxon>
        <taxon>Phytoseioidea</taxon>
        <taxon>Phytoseiidae</taxon>
        <taxon>Typhlodrominae</taxon>
        <taxon>Galendromus</taxon>
    </lineage>
</organism>
<dbReference type="GO" id="GO:0046872">
    <property type="term" value="F:metal ion binding"/>
    <property type="evidence" value="ECO:0007669"/>
    <property type="project" value="UniProtKB-KW"/>
</dbReference>
<dbReference type="GO" id="GO:0008235">
    <property type="term" value="F:metalloexopeptidase activity"/>
    <property type="evidence" value="ECO:0007669"/>
    <property type="project" value="InterPro"/>
</dbReference>
<comment type="catalytic activity">
    <reaction evidence="1 15">
        <text>Release of an N-terminal dipeptide from a peptide comprising four or more residues, with broad specificity. Also acts on dipeptidyl 2-naphthylamides.</text>
        <dbReference type="EC" id="3.4.14.4"/>
    </reaction>
</comment>
<evidence type="ECO:0000256" key="14">
    <source>
        <dbReference type="ARBA" id="ARBA00032119"/>
    </source>
</evidence>
<evidence type="ECO:0000256" key="5">
    <source>
        <dbReference type="ARBA" id="ARBA00014713"/>
    </source>
</evidence>
<evidence type="ECO:0000313" key="20">
    <source>
        <dbReference type="RefSeq" id="XP_003741725.1"/>
    </source>
</evidence>
<gene>
    <name evidence="20" type="primary">LOC100899501</name>
</gene>
<evidence type="ECO:0000256" key="13">
    <source>
        <dbReference type="ARBA" id="ARBA00031288"/>
    </source>
</evidence>
<evidence type="ECO:0000256" key="10">
    <source>
        <dbReference type="ARBA" id="ARBA00022801"/>
    </source>
</evidence>
<keyword evidence="10 15" id="KW-0378">Hydrolase</keyword>
<feature type="binding site" evidence="17">
    <location>
        <position position="476"/>
    </location>
    <ligand>
        <name>Zn(2+)</name>
        <dbReference type="ChEBI" id="CHEBI:29105"/>
        <note>catalytic</note>
    </ligand>
</feature>
<evidence type="ECO:0000256" key="3">
    <source>
        <dbReference type="ARBA" id="ARBA00010200"/>
    </source>
</evidence>
<dbReference type="KEGG" id="goe:100899501"/>
<evidence type="ECO:0000256" key="7">
    <source>
        <dbReference type="ARBA" id="ARBA00022490"/>
    </source>
</evidence>
<sequence>MSNVRWWLPALSVGVAIFVAAWISRNGIAPPMALPNQFYPKDTPFGKLSCEEAFKGLKPQEKRYAHFMSRASWYGQLIVFHQTSPEAPLIFIFLDKVLRSKPTLDGVTTNLKEQFSFTDDDVKAFLVYCGAFFSAGGNYRAFGDTKFVPDVPINKMQTVLRSLFPEDQDFWAEHCLEPMYDFKESVRIRGFPPHGINSYWSSNCNEKDAAIVAEFLTGKRLDAYNQRAFKEVVDGKTSYEIRVASRQLSNETDTTAEKLLSLHEDRNGIQFRVRRGDYSSLLGDVIESLESASKEAANENQRNMLREYVKYFETGSIQAHKDGSRSWVMDKGPAVETYIGFIENYRDPAGARAEFEGFVAVVNREGSKRLGVLVEKAEAVIKESMPWPRPFEKDSYLKPDFTALDIISFASSGVPIGINIPNYNEIRQNEGFKNVHLENSMKARMSAAEIDFVTKTDADLLKKYRDAALGVQVGLHELLGHGTGKLFEKDPVKGANFDVSTVNPLTGKPVETWYTAGQTYDSQFGNMSSTYEECRAEAIGIYLTLERHILEIFGHVETQQQDDIVYANWLMMVLAGLRSLETYDPDAKKWGQAHSQARYVILRVLLESAPGLVTIEESLGETDKKPDLRVTLKREEIHKKGKQAMRDFLVKLQVYKSLADIKEASKMYLRLSEVPAQSQFANWRDIVIARKKPRMILVQSNTRLNAASNEVELLSYPNTPEGFAQSWIDRHANPDSIYDSMLALYKKDQKHFQPEKN</sequence>
<evidence type="ECO:0000256" key="16">
    <source>
        <dbReference type="PIRSR" id="PIRSR007828-1"/>
    </source>
</evidence>
<proteinExistence type="inferred from homology"/>
<dbReference type="GO" id="GO:0006508">
    <property type="term" value="P:proteolysis"/>
    <property type="evidence" value="ECO:0007669"/>
    <property type="project" value="UniProtKB-KW"/>
</dbReference>
<evidence type="ECO:0000256" key="9">
    <source>
        <dbReference type="ARBA" id="ARBA00022723"/>
    </source>
</evidence>
<dbReference type="EC" id="3.4.14.4" evidence="4 15"/>
<reference evidence="20" key="1">
    <citation type="submission" date="2025-08" db="UniProtKB">
        <authorList>
            <consortium name="RefSeq"/>
        </authorList>
    </citation>
    <scope>IDENTIFICATION</scope>
</reference>
<dbReference type="GeneID" id="100899501"/>
<comment type="similarity">
    <text evidence="3 15">Belongs to the peptidase M49 family.</text>
</comment>
<keyword evidence="6 15" id="KW-0031">Aminopeptidase</keyword>
<keyword evidence="9 15" id="KW-0479">Metal-binding</keyword>
<keyword evidence="7 15" id="KW-0963">Cytoplasm</keyword>
<dbReference type="InterPro" id="IPR039461">
    <property type="entry name" value="Peptidase_M49"/>
</dbReference>
<dbReference type="PIRSF" id="PIRSF007828">
    <property type="entry name" value="Dipeptidyl-peptidase_III"/>
    <property type="match status" value="1"/>
</dbReference>
<keyword evidence="12 15" id="KW-0482">Metalloprotease</keyword>
<dbReference type="Pfam" id="PF03571">
    <property type="entry name" value="Peptidase_M49"/>
    <property type="match status" value="1"/>
</dbReference>
<evidence type="ECO:0000313" key="19">
    <source>
        <dbReference type="Proteomes" id="UP000694867"/>
    </source>
</evidence>
<keyword evidence="18" id="KW-0472">Membrane</keyword>
<dbReference type="Proteomes" id="UP000694867">
    <property type="component" value="Unplaced"/>
</dbReference>
<protein>
    <recommendedName>
        <fullName evidence="5 15">Dipeptidyl peptidase 3</fullName>
        <ecNumber evidence="4 15">3.4.14.4</ecNumber>
    </recommendedName>
    <alternativeName>
        <fullName evidence="13 15">Dipeptidyl aminopeptidase III</fullName>
    </alternativeName>
    <alternativeName>
        <fullName evidence="14 15">Dipeptidyl peptidase III</fullName>
    </alternativeName>
</protein>
<dbReference type="GO" id="GO:0008239">
    <property type="term" value="F:dipeptidyl-peptidase activity"/>
    <property type="evidence" value="ECO:0007669"/>
    <property type="project" value="UniProtKB-UniRule"/>
</dbReference>
<evidence type="ECO:0000256" key="18">
    <source>
        <dbReference type="SAM" id="Phobius"/>
    </source>
</evidence>
<accession>A0AAJ6QRX1</accession>
<dbReference type="RefSeq" id="XP_003741725.1">
    <property type="nucleotide sequence ID" value="XM_003741677.2"/>
</dbReference>
<evidence type="ECO:0000256" key="4">
    <source>
        <dbReference type="ARBA" id="ARBA00012063"/>
    </source>
</evidence>
<dbReference type="PANTHER" id="PTHR23422">
    <property type="entry name" value="DIPEPTIDYL PEPTIDASE III-RELATED"/>
    <property type="match status" value="1"/>
</dbReference>
<evidence type="ECO:0000256" key="2">
    <source>
        <dbReference type="ARBA" id="ARBA00004496"/>
    </source>
</evidence>
<dbReference type="InterPro" id="IPR005317">
    <property type="entry name" value="Dipeptidyl-peptase3"/>
</dbReference>
<dbReference type="GO" id="GO:0004177">
    <property type="term" value="F:aminopeptidase activity"/>
    <property type="evidence" value="ECO:0007669"/>
    <property type="project" value="UniProtKB-KW"/>
</dbReference>
<feature type="binding site" evidence="17">
    <location>
        <position position="533"/>
    </location>
    <ligand>
        <name>Zn(2+)</name>
        <dbReference type="ChEBI" id="CHEBI:29105"/>
        <note>catalytic</note>
    </ligand>
</feature>
<keyword evidence="8 15" id="KW-0645">Protease</keyword>
<evidence type="ECO:0000256" key="12">
    <source>
        <dbReference type="ARBA" id="ARBA00023049"/>
    </source>
</evidence>